<organism evidence="2 3">
    <name type="scientific">Dryococelus australis</name>
    <dbReference type="NCBI Taxonomy" id="614101"/>
    <lineage>
        <taxon>Eukaryota</taxon>
        <taxon>Metazoa</taxon>
        <taxon>Ecdysozoa</taxon>
        <taxon>Arthropoda</taxon>
        <taxon>Hexapoda</taxon>
        <taxon>Insecta</taxon>
        <taxon>Pterygota</taxon>
        <taxon>Neoptera</taxon>
        <taxon>Polyneoptera</taxon>
        <taxon>Phasmatodea</taxon>
        <taxon>Verophasmatodea</taxon>
        <taxon>Anareolatae</taxon>
        <taxon>Phasmatidae</taxon>
        <taxon>Eurycanthinae</taxon>
        <taxon>Dryococelus</taxon>
    </lineage>
</organism>
<evidence type="ECO:0000256" key="1">
    <source>
        <dbReference type="SAM" id="MobiDB-lite"/>
    </source>
</evidence>
<feature type="compositionally biased region" description="Basic and acidic residues" evidence="1">
    <location>
        <begin position="1"/>
        <end position="14"/>
    </location>
</feature>
<comment type="caution">
    <text evidence="2">The sequence shown here is derived from an EMBL/GenBank/DDBJ whole genome shotgun (WGS) entry which is preliminary data.</text>
</comment>
<name>A0ABQ9HB43_9NEOP</name>
<protein>
    <submittedName>
        <fullName evidence="2">Uncharacterized protein</fullName>
    </submittedName>
</protein>
<reference evidence="2 3" key="1">
    <citation type="submission" date="2023-02" db="EMBL/GenBank/DDBJ databases">
        <title>LHISI_Scaffold_Assembly.</title>
        <authorList>
            <person name="Stuart O.P."/>
            <person name="Cleave R."/>
            <person name="Magrath M.J.L."/>
            <person name="Mikheyev A.S."/>
        </authorList>
    </citation>
    <scope>NUCLEOTIDE SEQUENCE [LARGE SCALE GENOMIC DNA]</scope>
    <source>
        <strain evidence="2">Daus_M_001</strain>
        <tissue evidence="2">Leg muscle</tissue>
    </source>
</reference>
<accession>A0ABQ9HB43</accession>
<dbReference type="EMBL" id="JARBHB010000006">
    <property type="protein sequence ID" value="KAJ8881486.1"/>
    <property type="molecule type" value="Genomic_DNA"/>
</dbReference>
<evidence type="ECO:0000313" key="3">
    <source>
        <dbReference type="Proteomes" id="UP001159363"/>
    </source>
</evidence>
<sequence>MKRCGKREIPEKTRRPAASSVTIPPSESPGAIPPGIETGSPLVGGEYQRDRSNSSLVYGLELERWITLHESNSLAHHYWRTWEGRGARQTALQDARRSNRRGAEKSLPVGILVKVHARVLFPAPSQGRPQHNAIRRAYINNCVRVNASPLLRVGRRHRALVARACVCVDVPVTNCACVRAGPTARYTPSAFTPASSTCLHRPSSGESSSLERRVVSGQPADPIRTRLGRQFSQSGRQLSSEPADAIDLNDQAPVCVDLGAERERNGAAAVIIAAGWRQIASVSAERLRLCACDVGQLSVVPQRPATQHAHTSGRLNAPPTIAVFGAAPWQRQAWRHPVVGSGVEMSRCRVSACGFNMHPPPPAIRHPGLVPHASRARI</sequence>
<proteinExistence type="predicted"/>
<gene>
    <name evidence="2" type="ORF">PR048_017967</name>
</gene>
<evidence type="ECO:0000313" key="2">
    <source>
        <dbReference type="EMBL" id="KAJ8881486.1"/>
    </source>
</evidence>
<dbReference type="Proteomes" id="UP001159363">
    <property type="component" value="Chromosome 5"/>
</dbReference>
<feature type="region of interest" description="Disordered" evidence="1">
    <location>
        <begin position="1"/>
        <end position="47"/>
    </location>
</feature>
<keyword evidence="3" id="KW-1185">Reference proteome</keyword>